<feature type="coiled-coil region" evidence="4">
    <location>
        <begin position="237"/>
        <end position="271"/>
    </location>
</feature>
<evidence type="ECO:0000313" key="7">
    <source>
        <dbReference type="EMBL" id="KAG0668796.1"/>
    </source>
</evidence>
<feature type="coiled-coil region" evidence="4">
    <location>
        <begin position="135"/>
        <end position="211"/>
    </location>
</feature>
<evidence type="ECO:0000256" key="4">
    <source>
        <dbReference type="SAM" id="Coils"/>
    </source>
</evidence>
<evidence type="ECO:0000313" key="8">
    <source>
        <dbReference type="Proteomes" id="UP000750334"/>
    </source>
</evidence>
<dbReference type="PANTHER" id="PTHR18898:SF2">
    <property type="entry name" value="NUCLEOPROTEIN TPR"/>
    <property type="match status" value="1"/>
</dbReference>
<evidence type="ECO:0000256" key="5">
    <source>
        <dbReference type="SAM" id="MobiDB-lite"/>
    </source>
</evidence>
<keyword evidence="8" id="KW-1185">Reference proteome</keyword>
<keyword evidence="2 4" id="KW-0175">Coiled coil</keyword>
<evidence type="ECO:0000259" key="6">
    <source>
        <dbReference type="Pfam" id="PF25785"/>
    </source>
</evidence>
<proteinExistence type="predicted"/>
<feature type="region of interest" description="Disordered" evidence="5">
    <location>
        <begin position="1527"/>
        <end position="1577"/>
    </location>
</feature>
<feature type="coiled-coil region" evidence="4">
    <location>
        <begin position="322"/>
        <end position="383"/>
    </location>
</feature>
<gene>
    <name evidence="7" type="ORF">C6P45_004336</name>
</gene>
<feature type="coiled-coil region" evidence="4">
    <location>
        <begin position="1008"/>
        <end position="1287"/>
    </location>
</feature>
<dbReference type="GO" id="GO:0006406">
    <property type="term" value="P:mRNA export from nucleus"/>
    <property type="evidence" value="ECO:0007669"/>
    <property type="project" value="TreeGrafter"/>
</dbReference>
<dbReference type="GO" id="GO:0017056">
    <property type="term" value="F:structural constituent of nuclear pore"/>
    <property type="evidence" value="ECO:0007669"/>
    <property type="project" value="TreeGrafter"/>
</dbReference>
<evidence type="ECO:0000256" key="1">
    <source>
        <dbReference type="ARBA" id="ARBA00004123"/>
    </source>
</evidence>
<feature type="compositionally biased region" description="Polar residues" evidence="5">
    <location>
        <begin position="1531"/>
        <end position="1552"/>
    </location>
</feature>
<dbReference type="GO" id="GO:0005643">
    <property type="term" value="C:nuclear pore"/>
    <property type="evidence" value="ECO:0007669"/>
    <property type="project" value="TreeGrafter"/>
</dbReference>
<dbReference type="EMBL" id="PUHR01000057">
    <property type="protein sequence ID" value="KAG0668796.1"/>
    <property type="molecule type" value="Genomic_DNA"/>
</dbReference>
<comment type="caution">
    <text evidence="7">The sequence shown here is derived from an EMBL/GenBank/DDBJ whole genome shotgun (WGS) entry which is preliminary data.</text>
</comment>
<keyword evidence="3" id="KW-0539">Nucleus</keyword>
<reference evidence="7 8" key="1">
    <citation type="submission" date="2020-11" db="EMBL/GenBank/DDBJ databases">
        <title>Kefir isolates.</title>
        <authorList>
            <person name="Marcisauskas S."/>
            <person name="Kim Y."/>
            <person name="Blasche S."/>
        </authorList>
    </citation>
    <scope>NUCLEOTIDE SEQUENCE [LARGE SCALE GENOMIC DNA]</scope>
    <source>
        <strain evidence="7 8">OG2</strain>
    </source>
</reference>
<evidence type="ECO:0000256" key="2">
    <source>
        <dbReference type="ARBA" id="ARBA00023054"/>
    </source>
</evidence>
<feature type="coiled-coil region" evidence="4">
    <location>
        <begin position="617"/>
        <end position="669"/>
    </location>
</feature>
<organism evidence="7 8">
    <name type="scientific">Maudiozyma exigua</name>
    <name type="common">Yeast</name>
    <name type="synonym">Kazachstania exigua</name>
    <dbReference type="NCBI Taxonomy" id="34358"/>
    <lineage>
        <taxon>Eukaryota</taxon>
        <taxon>Fungi</taxon>
        <taxon>Dikarya</taxon>
        <taxon>Ascomycota</taxon>
        <taxon>Saccharomycotina</taxon>
        <taxon>Saccharomycetes</taxon>
        <taxon>Saccharomycetales</taxon>
        <taxon>Saccharomycetaceae</taxon>
        <taxon>Maudiozyma</taxon>
    </lineage>
</organism>
<dbReference type="Pfam" id="PF25785">
    <property type="entry name" value="TPR"/>
    <property type="match status" value="1"/>
</dbReference>
<dbReference type="InterPro" id="IPR057974">
    <property type="entry name" value="NUA/TPR/MLP1-2-like_dom"/>
</dbReference>
<comment type="subcellular location">
    <subcellularLocation>
        <location evidence="1">Nucleus</location>
    </subcellularLocation>
</comment>
<protein>
    <recommendedName>
        <fullName evidence="6">NUA/TPR/MLP1-2-like domain-containing protein</fullName>
    </recommendedName>
</protein>
<feature type="compositionally biased region" description="Basic and acidic residues" evidence="5">
    <location>
        <begin position="1566"/>
        <end position="1577"/>
    </location>
</feature>
<feature type="coiled-coil region" evidence="4">
    <location>
        <begin position="70"/>
        <end position="111"/>
    </location>
</feature>
<name>A0A9P7BBU1_MAUEX</name>
<dbReference type="Proteomes" id="UP000750334">
    <property type="component" value="Unassembled WGS sequence"/>
</dbReference>
<accession>A0A9P7BBU1</accession>
<evidence type="ECO:0000256" key="3">
    <source>
        <dbReference type="ARBA" id="ARBA00023242"/>
    </source>
</evidence>
<feature type="coiled-coil region" evidence="4">
    <location>
        <begin position="740"/>
        <end position="820"/>
    </location>
</feature>
<dbReference type="PANTHER" id="PTHR18898">
    <property type="entry name" value="NUCLEOPROTEIN TPR-RELATED"/>
    <property type="match status" value="1"/>
</dbReference>
<feature type="coiled-coil region" evidence="4">
    <location>
        <begin position="897"/>
        <end position="984"/>
    </location>
</feature>
<feature type="domain" description="NUA/TPR/MLP1-2-like" evidence="6">
    <location>
        <begin position="447"/>
        <end position="554"/>
    </location>
</feature>
<sequence length="1577" mass="183140">MSEPNKESIPQLDINRISSFFNIPKDQIKTFTEDTLQILVEKLHYFTSLEESNIELNARIGQIKTAEQPDNSLQSEIHQLSVEINKVKNQKSELQIQLDTLNREIESAKDIQQSIVLKQDLAKLKETKTELVKILNGKVNEISELKSQLSKISENKDIQNEKYAKIIGHLGENETVRLTLETELEKTKQLLADSERKNMALEDQIRTNDQQFKDYRDSKEKTIERSINDLLSCKNELKLSKEQSSSLSEKYDQLQKQTQIKENEIKDIENTAKIDKDGYDQECKLQKDLINMLEGQIQNFQDKFHEQFGTESEKFHPTEEEYENLVKQLSALRKRLEYSEQERVHLEAQVGELELKEENRGHNKQSHKENEHLQSNIIVLQKELSHERTVKAQLQEQLNLFVSELQKKIPMINSFKDKTVSLEDELTNISLLFEHTKNANKDKYKQIKDMDNEIRHLYETENLLRGQCRHLANQVKYLLINIEIFGNSRNTLSKEEQKFLKAILDDEDINIEDNDSALVISENVEKFRNIMELQQQNIKLLATVDQLTSHAEYLESLNGKFATDSKNEIIHDAKEAILALEARNGYLEKEIRKLESGSEPRKLITEKGEPEQFCSNQKEYKETIEIYKEKIQRLKAELKALQEKSSTELAALRDKVEESNNKYHQVKMDLEMEKSNNELLVRKSKILENSVHILQTDKNQLLQRNEHLNQILSSNDEKISKLMKEYVECKSELSSFKITSKNMKSEKDMLIEENDNLKTKFSQVTEEKNQLKVELAKHKANLKEILSTRSAKQSSYEDLITNLEEQLVDLRKKLTLKNDETNDAITARNSEVKWFKFQIGNLNKENDTLRKSLADRSESIAKITNKSKELEEKLINKDITITTYEKLLDEQKNFNVNGDLENKLSMTQQSLENSTEETRKLMLENEETRGSYENLSLRHKEILKELDNLKSSSAIALETTTKSNTALQETIDTLKSDIEQQKASFEKRTDEYNVKLSELQDIVSSKNVEKHQAELVQLSGDLQNEKERSADLERKYEALLLSQSKEQSEEVQETNKELEAKCKVLTEQIISSQNEISRLRTELINTTENSEQSTETPEDNRKEIQELQEHNAELQDRFNRLKRQANDKLHSAKTAADLLEEEHRKLKIQLDEETSKRSALEKEMQQINSNKSNDISELQRELEFVKIHSKEIEYKLNETMEKSNELIEKLNVEIDTLKAELEEAKMSELNTTSLNDEQDDYSKALENMRKTYEDEKLQLAEDHHRNLQELEEKLRSSLEEYDKLKADKEEIPNLESLKKEWQDSYEETVLSRIEQAQEDLKKSIRLPTEERINQMVKDRTSELNKEFHDKVEEKARELIDSGEFSKIKDEIKLEAQKELETSFAENLENTKKKSFEEGQHQASMKVTLLQRKISSLESKLDTEKEVKNEPPKVIEVGDDADVTVENENVTNSQVSLPLKSELEPNMSLTAKTPSPFKFGVSPFMNKNETVLKTVPSATKDVVNNPFSMSFESTGSSPSALNPFNKFKPTFSFGNLTNQNDITESSENSTPNNKRAFDDEEDDDESEKSTESKKQKEE</sequence>
<dbReference type="OrthoDB" id="4068066at2759"/>